<reference evidence="1 2" key="1">
    <citation type="submission" date="2017-11" db="EMBL/GenBank/DDBJ databases">
        <title>A major lineage of nontailed dsDNA viruses as unrecognized killers of marine bacteria.</title>
        <authorList>
            <person name="Kauffman K.M."/>
            <person name="Hussain F.A."/>
            <person name="Yang J."/>
            <person name="Arevalo P."/>
            <person name="Brown J.M."/>
            <person name="Chang W.K."/>
            <person name="VanInsberghe D."/>
            <person name="Elsherbini J."/>
            <person name="Cutler M.B."/>
            <person name="Kelly L."/>
            <person name="Polz M.F."/>
        </authorList>
    </citation>
    <scope>NUCLEOTIDE SEQUENCE [LARGE SCALE GENOMIC DNA]</scope>
</reference>
<evidence type="ECO:0000313" key="2">
    <source>
        <dbReference type="Proteomes" id="UP000267376"/>
    </source>
</evidence>
<gene>
    <name evidence="1" type="ORF">NVP1169O_83</name>
</gene>
<sequence length="341" mass="38092">MTILAVLGELNLFMEDSTAVNVAGVDYRMRTDGTFYDANYSRKATDMTSSTHPYDDGSDHGVLPLIQPKVNRGQLWMHMYLLFSNSYEWKWPCQLKDASGKPVIGFGCDSYDLEVYSYNDSGTAIMAGVTHEARANPARAFNLDICFDFDNNEVRLYDEGNRIATVALDLNRRTAGTEMTYVGFRLYAANDCHFSEFLIADTQTIGFRVKTLAPEGAGDAQEWSGTVDDINDAGMTLSEYNRTNVPAKQLYTYTDIQAEIQEEMVVDSIQLSTIAQAIGTVKNLSNVVKVDGEEFVTSTTDVQFNECRNPVITEMKVNPKTGKPWTFDEINAIQMGFKVES</sequence>
<accession>A0A2I7RES3</accession>
<dbReference type="EMBL" id="MG592536">
    <property type="protein sequence ID" value="AUR92111.1"/>
    <property type="molecule type" value="Genomic_DNA"/>
</dbReference>
<protein>
    <submittedName>
        <fullName evidence="1">Uncharacterized protein</fullName>
    </submittedName>
</protein>
<dbReference type="Proteomes" id="UP000267376">
    <property type="component" value="Segment"/>
</dbReference>
<evidence type="ECO:0000313" key="1">
    <source>
        <dbReference type="EMBL" id="AUR92111.1"/>
    </source>
</evidence>
<proteinExistence type="predicted"/>
<organism evidence="1 2">
    <name type="scientific">Vibrio phage 1.169.O._10N.261.52.B1</name>
    <dbReference type="NCBI Taxonomy" id="1881213"/>
    <lineage>
        <taxon>Viruses</taxon>
        <taxon>Duplodnaviria</taxon>
        <taxon>Heunggongvirae</taxon>
        <taxon>Uroviricota</taxon>
        <taxon>Caudoviricetes</taxon>
        <taxon>Schitoviridae</taxon>
        <taxon>Mukerjeevirus</taxon>
        <taxon>Mukerjeevirus mv52B1</taxon>
    </lineage>
</organism>
<keyword evidence="2" id="KW-1185">Reference proteome</keyword>
<name>A0A2I7RES3_9CAUD</name>